<evidence type="ECO:0000313" key="4">
    <source>
        <dbReference type="Proteomes" id="UP000782241"/>
    </source>
</evidence>
<comment type="caution">
    <text evidence="3">The sequence shown here is derived from an EMBL/GenBank/DDBJ whole genome shotgun (WGS) entry which is preliminary data.</text>
</comment>
<keyword evidence="4" id="KW-1185">Reference proteome</keyword>
<feature type="compositionally biased region" description="Polar residues" evidence="1">
    <location>
        <begin position="462"/>
        <end position="472"/>
    </location>
</feature>
<accession>A0A9P7HHW2</accession>
<gene>
    <name evidence="3" type="ORF">KAF25_009222</name>
</gene>
<evidence type="ECO:0000256" key="2">
    <source>
        <dbReference type="SAM" id="SignalP"/>
    </source>
</evidence>
<feature type="region of interest" description="Disordered" evidence="1">
    <location>
        <begin position="46"/>
        <end position="117"/>
    </location>
</feature>
<proteinExistence type="predicted"/>
<feature type="compositionally biased region" description="Pro residues" evidence="1">
    <location>
        <begin position="84"/>
        <end position="99"/>
    </location>
</feature>
<sequence length="661" mass="70226">MNVTFRLLLLFTSKGVIAEPYIAAMSNSGWNNEACLAAAKELKQSFQKSGGKNAMRNTGREKGNRSSSSSILMKRQESFQHTPRPAPPPPGNLNVPPPSHRNYTETLVPDTRQIPRGPIMKGSLDFLNRTDSTIQKSSDSVQAKATHTEDVAKQARSSTMPSAPVSRSIATVKVNHESAAEDHNIPKPAPAPAPTPTPTPTPTPATPEAPKAGSNVDLLRGLTTHEPIQCAVEVNMGSSNMAEKFFSLMSQDSDEESEDALDTEAEDKAVNKSNATDFLRYTSDDLLKLRANAKNDVLPLDSIVKRISTVEDTNTVGDTNVVGDTNTPAKTKAIGNSSSMAKNTVMGNAIAIGKSKLAAVIDKASSHLTLPRQTSSPHRSTKVNPQATPIKLTITKPDAVQASTKIVSRSGVTQNVIGKLEVPQVQAKPKPETAVVQKVDDKSRHEVVQKIVDETEVPQIQAKPQSHASTVVSKPKAADNEKASDQATPQGETRGKTETSKELDSPKLRPQAPGFVPAAPAASLSSSEMMLQSAQGTGSLVASPLADCHTATPNVMPESLVHSAPSSGQIIAVTPIQFADGHVIPGPSSGLYIIHPAPSLDQMPTPRMQMSTPGMQMHQGTFSADLSIRETESSNAAANTARPRKPTKGLTASMWANSSNR</sequence>
<feature type="chain" id="PRO_5040430762" evidence="2">
    <location>
        <begin position="19"/>
        <end position="661"/>
    </location>
</feature>
<organism evidence="3 4">
    <name type="scientific">Fusarium avenaceum</name>
    <dbReference type="NCBI Taxonomy" id="40199"/>
    <lineage>
        <taxon>Eukaryota</taxon>
        <taxon>Fungi</taxon>
        <taxon>Dikarya</taxon>
        <taxon>Ascomycota</taxon>
        <taxon>Pezizomycotina</taxon>
        <taxon>Sordariomycetes</taxon>
        <taxon>Hypocreomycetidae</taxon>
        <taxon>Hypocreales</taxon>
        <taxon>Nectriaceae</taxon>
        <taxon>Fusarium</taxon>
        <taxon>Fusarium tricinctum species complex</taxon>
    </lineage>
</organism>
<feature type="signal peptide" evidence="2">
    <location>
        <begin position="1"/>
        <end position="18"/>
    </location>
</feature>
<feature type="compositionally biased region" description="Basic and acidic residues" evidence="1">
    <location>
        <begin position="174"/>
        <end position="185"/>
    </location>
</feature>
<feature type="region of interest" description="Disordered" evidence="1">
    <location>
        <begin position="453"/>
        <end position="521"/>
    </location>
</feature>
<evidence type="ECO:0000313" key="3">
    <source>
        <dbReference type="EMBL" id="KAG5665097.1"/>
    </source>
</evidence>
<protein>
    <submittedName>
        <fullName evidence="3">Uncharacterized protein</fullName>
    </submittedName>
</protein>
<feature type="compositionally biased region" description="Polar residues" evidence="1">
    <location>
        <begin position="134"/>
        <end position="145"/>
    </location>
</feature>
<dbReference type="AlphaFoldDB" id="A0A9P7HHW2"/>
<feature type="compositionally biased region" description="Pro residues" evidence="1">
    <location>
        <begin position="187"/>
        <end position="207"/>
    </location>
</feature>
<dbReference type="EMBL" id="JAGPUO010000001">
    <property type="protein sequence ID" value="KAG5665097.1"/>
    <property type="molecule type" value="Genomic_DNA"/>
</dbReference>
<feature type="compositionally biased region" description="Basic and acidic residues" evidence="1">
    <location>
        <begin position="493"/>
        <end position="507"/>
    </location>
</feature>
<name>A0A9P7HHW2_9HYPO</name>
<reference evidence="3" key="1">
    <citation type="submission" date="2021-04" db="EMBL/GenBank/DDBJ databases">
        <title>Draft genome of Fusarium avenaceum strain F156N33, isolated from an atmospheric sample in Virginia.</title>
        <authorList>
            <person name="Yang S."/>
            <person name="Vinatzer B.A."/>
            <person name="Coleman J."/>
        </authorList>
    </citation>
    <scope>NUCLEOTIDE SEQUENCE</scope>
    <source>
        <strain evidence="3">F156N33</strain>
    </source>
</reference>
<keyword evidence="2" id="KW-0732">Signal</keyword>
<dbReference type="Proteomes" id="UP000782241">
    <property type="component" value="Unassembled WGS sequence"/>
</dbReference>
<feature type="region of interest" description="Disordered" evidence="1">
    <location>
        <begin position="134"/>
        <end position="214"/>
    </location>
</feature>
<feature type="region of interest" description="Disordered" evidence="1">
    <location>
        <begin position="630"/>
        <end position="661"/>
    </location>
</feature>
<evidence type="ECO:0000256" key="1">
    <source>
        <dbReference type="SAM" id="MobiDB-lite"/>
    </source>
</evidence>